<dbReference type="PANTHER" id="PTHR12396:SF46">
    <property type="entry name" value="METHYL-CPG-BINDING DOMAIN-CONTAINING PROTEIN 6"/>
    <property type="match status" value="1"/>
</dbReference>
<sequence>MGEQTPNPTRPVPHPEEDLIPPDPLLDSNTFIHIDDDDVIPNPDPLQTHKPDSGGDVITPNNPTPLKPNESDLDDDVSITNPTPLKTTRPGSDSKGSKSKRQPEEMAERPEWLPLDWRIEVRMRTSGATAGSYDRYYISPSGRKFRSKTEVLHFLETGSTKKRKADADGMPPASSKNQKDKKPKRKRGDFSGVDFDYRNPPQNVTWTLTNASHDIWTPAVDEGVTPEHVKRTWDTAFSCITELEVKK</sequence>
<evidence type="ECO:0000256" key="6">
    <source>
        <dbReference type="SAM" id="MobiDB-lite"/>
    </source>
</evidence>
<dbReference type="GO" id="GO:0003677">
    <property type="term" value="F:DNA binding"/>
    <property type="evidence" value="ECO:0007669"/>
    <property type="project" value="UniProtKB-KW"/>
</dbReference>
<evidence type="ECO:0000313" key="9">
    <source>
        <dbReference type="Proteomes" id="UP001454036"/>
    </source>
</evidence>
<dbReference type="SMART" id="SM00391">
    <property type="entry name" value="MBD"/>
    <property type="match status" value="1"/>
</dbReference>
<feature type="region of interest" description="Disordered" evidence="6">
    <location>
        <begin position="156"/>
        <end position="194"/>
    </location>
</feature>
<organism evidence="8 9">
    <name type="scientific">Lithospermum erythrorhizon</name>
    <name type="common">Purple gromwell</name>
    <name type="synonym">Lithospermum officinale var. erythrorhizon</name>
    <dbReference type="NCBI Taxonomy" id="34254"/>
    <lineage>
        <taxon>Eukaryota</taxon>
        <taxon>Viridiplantae</taxon>
        <taxon>Streptophyta</taxon>
        <taxon>Embryophyta</taxon>
        <taxon>Tracheophyta</taxon>
        <taxon>Spermatophyta</taxon>
        <taxon>Magnoliopsida</taxon>
        <taxon>eudicotyledons</taxon>
        <taxon>Gunneridae</taxon>
        <taxon>Pentapetalae</taxon>
        <taxon>asterids</taxon>
        <taxon>lamiids</taxon>
        <taxon>Boraginales</taxon>
        <taxon>Boraginaceae</taxon>
        <taxon>Boraginoideae</taxon>
        <taxon>Lithospermeae</taxon>
        <taxon>Lithospermum</taxon>
    </lineage>
</organism>
<evidence type="ECO:0000259" key="7">
    <source>
        <dbReference type="PROSITE" id="PS50982"/>
    </source>
</evidence>
<dbReference type="AlphaFoldDB" id="A0AAV3PTC0"/>
<keyword evidence="2" id="KW-0805">Transcription regulation</keyword>
<proteinExistence type="predicted"/>
<comment type="caution">
    <text evidence="8">The sequence shown here is derived from an EMBL/GenBank/DDBJ whole genome shotgun (WGS) entry which is preliminary data.</text>
</comment>
<protein>
    <submittedName>
        <fullName evidence="8">Chromatin/chromatin-binding, or -regulatory protein</fullName>
    </submittedName>
</protein>
<dbReference type="PANTHER" id="PTHR12396">
    <property type="entry name" value="METHYL-CPG BINDING PROTEIN, MBD"/>
    <property type="match status" value="1"/>
</dbReference>
<feature type="region of interest" description="Disordered" evidence="6">
    <location>
        <begin position="1"/>
        <end position="112"/>
    </location>
</feature>
<feature type="compositionally biased region" description="Polar residues" evidence="6">
    <location>
        <begin position="78"/>
        <end position="91"/>
    </location>
</feature>
<feature type="compositionally biased region" description="Basic and acidic residues" evidence="6">
    <location>
        <begin position="101"/>
        <end position="112"/>
    </location>
</feature>
<feature type="domain" description="MBD" evidence="7">
    <location>
        <begin position="103"/>
        <end position="174"/>
    </location>
</feature>
<evidence type="ECO:0000256" key="3">
    <source>
        <dbReference type="ARBA" id="ARBA00023125"/>
    </source>
</evidence>
<keyword evidence="9" id="KW-1185">Reference proteome</keyword>
<evidence type="ECO:0000256" key="5">
    <source>
        <dbReference type="ARBA" id="ARBA00023242"/>
    </source>
</evidence>
<dbReference type="PROSITE" id="PS50982">
    <property type="entry name" value="MBD"/>
    <property type="match status" value="1"/>
</dbReference>
<accession>A0AAV3PTC0</accession>
<reference evidence="8 9" key="1">
    <citation type="submission" date="2024-01" db="EMBL/GenBank/DDBJ databases">
        <title>The complete chloroplast genome sequence of Lithospermum erythrorhizon: insights into the phylogenetic relationship among Boraginaceae species and the maternal lineages of purple gromwells.</title>
        <authorList>
            <person name="Okada T."/>
            <person name="Watanabe K."/>
        </authorList>
    </citation>
    <scope>NUCLEOTIDE SEQUENCE [LARGE SCALE GENOMIC DNA]</scope>
</reference>
<keyword evidence="4" id="KW-0804">Transcription</keyword>
<dbReference type="Gene3D" id="3.30.890.10">
    <property type="entry name" value="Methyl-cpg-binding Protein 2, Chain A"/>
    <property type="match status" value="1"/>
</dbReference>
<keyword evidence="3" id="KW-0238">DNA-binding</keyword>
<evidence type="ECO:0000256" key="4">
    <source>
        <dbReference type="ARBA" id="ARBA00023163"/>
    </source>
</evidence>
<evidence type="ECO:0000256" key="2">
    <source>
        <dbReference type="ARBA" id="ARBA00023015"/>
    </source>
</evidence>
<dbReference type="SUPFAM" id="SSF54171">
    <property type="entry name" value="DNA-binding domain"/>
    <property type="match status" value="1"/>
</dbReference>
<dbReference type="Pfam" id="PF01429">
    <property type="entry name" value="MBD"/>
    <property type="match status" value="1"/>
</dbReference>
<dbReference type="InterPro" id="IPR016177">
    <property type="entry name" value="DNA-bd_dom_sf"/>
</dbReference>
<keyword evidence="5" id="KW-0539">Nucleus</keyword>
<dbReference type="Proteomes" id="UP001454036">
    <property type="component" value="Unassembled WGS sequence"/>
</dbReference>
<dbReference type="GO" id="GO:0005634">
    <property type="term" value="C:nucleus"/>
    <property type="evidence" value="ECO:0007669"/>
    <property type="project" value="UniProtKB-SubCell"/>
</dbReference>
<dbReference type="InterPro" id="IPR001739">
    <property type="entry name" value="Methyl_CpG_DNA-bd"/>
</dbReference>
<gene>
    <name evidence="8" type="ORF">LIER_12844</name>
</gene>
<name>A0AAV3PTC0_LITER</name>
<evidence type="ECO:0000256" key="1">
    <source>
        <dbReference type="ARBA" id="ARBA00004123"/>
    </source>
</evidence>
<dbReference type="EMBL" id="BAABME010002523">
    <property type="protein sequence ID" value="GAA0155017.1"/>
    <property type="molecule type" value="Genomic_DNA"/>
</dbReference>
<evidence type="ECO:0000313" key="8">
    <source>
        <dbReference type="EMBL" id="GAA0155017.1"/>
    </source>
</evidence>
<comment type="subcellular location">
    <subcellularLocation>
        <location evidence="1">Nucleus</location>
    </subcellularLocation>
</comment>
<dbReference type="CDD" id="cd00122">
    <property type="entry name" value="MBD"/>
    <property type="match status" value="1"/>
</dbReference>